<feature type="region of interest" description="Disordered" evidence="1">
    <location>
        <begin position="216"/>
        <end position="277"/>
    </location>
</feature>
<protein>
    <recommendedName>
        <fullName evidence="2">DUF4042 domain-containing protein</fullName>
    </recommendedName>
</protein>
<dbReference type="InterPro" id="IPR016024">
    <property type="entry name" value="ARM-type_fold"/>
</dbReference>
<dbReference type="OrthoDB" id="2553858at2759"/>
<dbReference type="EMBL" id="DF238767">
    <property type="protein sequence ID" value="GAC92560.1"/>
    <property type="molecule type" value="Genomic_DNA"/>
</dbReference>
<dbReference type="Pfam" id="PF13251">
    <property type="entry name" value="DUF4042"/>
    <property type="match status" value="1"/>
</dbReference>
<keyword evidence="4" id="KW-1185">Reference proteome</keyword>
<dbReference type="InterPro" id="IPR011989">
    <property type="entry name" value="ARM-like"/>
</dbReference>
<dbReference type="HOGENOM" id="CLU_319376_0_0_1"/>
<dbReference type="SUPFAM" id="SSF48371">
    <property type="entry name" value="ARM repeat"/>
    <property type="match status" value="1"/>
</dbReference>
<dbReference type="AlphaFoldDB" id="R9P376"/>
<dbReference type="InterPro" id="IPR025283">
    <property type="entry name" value="DUF4042"/>
</dbReference>
<reference evidence="4" key="1">
    <citation type="journal article" date="2013" name="Genome Announc.">
        <title>Draft genome sequence of the basidiomycetous yeast-like fungus Pseudozyma hubeiensis SY62, which produces an abundant amount of the biosurfactant mannosylerythritol lipids.</title>
        <authorList>
            <person name="Konishi M."/>
            <person name="Hatada Y."/>
            <person name="Horiuchi J."/>
        </authorList>
    </citation>
    <scope>NUCLEOTIDE SEQUENCE [LARGE SCALE GENOMIC DNA]</scope>
    <source>
        <strain evidence="4">SY62</strain>
    </source>
</reference>
<evidence type="ECO:0000313" key="4">
    <source>
        <dbReference type="Proteomes" id="UP000014071"/>
    </source>
</evidence>
<feature type="region of interest" description="Disordered" evidence="1">
    <location>
        <begin position="315"/>
        <end position="340"/>
    </location>
</feature>
<evidence type="ECO:0000259" key="2">
    <source>
        <dbReference type="Pfam" id="PF13251"/>
    </source>
</evidence>
<evidence type="ECO:0000313" key="3">
    <source>
        <dbReference type="EMBL" id="GAC92560.1"/>
    </source>
</evidence>
<sequence length="924" mass="99574">MTYQHEPEAVLAQLRESRLSSDERRKALDTFRTAIEALEPQTLSSIASTAIRNSPNDVRRVALQILSSRIESDSFREVTDGHSQEAVSELMEAIEGFLRTTLKIQSTRALSTTSRPTLDIASLSISSLRATAAALKTLHALIRLASSNKGRAAISSSQSVARLPGLLALFDIILPCLSAGARVSRPATGSISRSSSSLQVGAFSWNNSSALKRTQSSSIKLDGDASSESPAFRRHEEDLSADETDRKSDKSESERSDFSSASVITASSRSRKDESRLQEATTKLIRQNALHCLIELNRRESRALISRWSELLPDQPAPLNPQSATATPSSASRFPASSSTSTASFSLCTLITQDASTSVRIAAMETLGSLLTLGSQQLSIAQERAQRALSFTSLSSQLASWIVNIRTYLVVALQRAATAQRASAKAEASVGLTRYPSLLTVALLQLARTFVGSTAKAKLVTPNAMVLGPVVTPFASHSDPQVQAEAKRLIAAISPTSVAARDKAQGLRGFATRMDSTISSSGAENSASSQTSPFAEVQSLDLTNLISEGITASPETCNRVLTLLEAADNPVAHLSTWSVLVKHLAEPSAPQLDSQAPSRVIAMWQRLCSESRLTSDQLCTLLSTIPDLYGALSRHSRLDSPVSSVILQYVERCCASNDEGIRAAAVRVFGLLVLPSDTTIKQDDQPQRAISETLHVILWGRGDTKQTGALHDNSTLVRQRAAWTFSNLVEARFRSSTHIGEHEWIAQARYCLEAGKDIEGVAVSACRASGHLLALLQPALASSSVCRSLGRSLLEQLCRVLGTTSKPPKSRWNAASALDRALCSDVVLTALLDEALMDRVLDLLCSNLDAKVYKVRVSAANALVSLCKSESASRRDVPGERRLGRIRKTAAARLAELQQPTQSKEATLYLEELRRLLDTLLAST</sequence>
<dbReference type="PANTHER" id="PTHR13366">
    <property type="entry name" value="MALARIA ANTIGEN-RELATED"/>
    <property type="match status" value="1"/>
</dbReference>
<evidence type="ECO:0000256" key="1">
    <source>
        <dbReference type="SAM" id="MobiDB-lite"/>
    </source>
</evidence>
<feature type="compositionally biased region" description="Basic and acidic residues" evidence="1">
    <location>
        <begin position="231"/>
        <end position="257"/>
    </location>
</feature>
<accession>R9P376</accession>
<dbReference type="Gene3D" id="1.25.10.10">
    <property type="entry name" value="Leucine-rich Repeat Variant"/>
    <property type="match status" value="1"/>
</dbReference>
<dbReference type="InterPro" id="IPR052107">
    <property type="entry name" value="HEAT6"/>
</dbReference>
<dbReference type="PANTHER" id="PTHR13366:SF0">
    <property type="entry name" value="HEAT REPEAT-CONTAINING PROTEIN 6"/>
    <property type="match status" value="1"/>
</dbReference>
<gene>
    <name evidence="3" type="ORF">PHSY_000114</name>
</gene>
<dbReference type="GeneID" id="24105426"/>
<dbReference type="eggNOG" id="ENOG502T02Z">
    <property type="taxonomic scope" value="Eukaryota"/>
</dbReference>
<proteinExistence type="predicted"/>
<feature type="compositionally biased region" description="Low complexity" evidence="1">
    <location>
        <begin position="258"/>
        <end position="268"/>
    </location>
</feature>
<organism evidence="3 4">
    <name type="scientific">Pseudozyma hubeiensis (strain SY62)</name>
    <name type="common">Yeast</name>
    <dbReference type="NCBI Taxonomy" id="1305764"/>
    <lineage>
        <taxon>Eukaryota</taxon>
        <taxon>Fungi</taxon>
        <taxon>Dikarya</taxon>
        <taxon>Basidiomycota</taxon>
        <taxon>Ustilaginomycotina</taxon>
        <taxon>Ustilaginomycetes</taxon>
        <taxon>Ustilaginales</taxon>
        <taxon>Ustilaginaceae</taxon>
        <taxon>Pseudozyma</taxon>
    </lineage>
</organism>
<dbReference type="RefSeq" id="XP_012186147.1">
    <property type="nucleotide sequence ID" value="XM_012330757.1"/>
</dbReference>
<dbReference type="Proteomes" id="UP000014071">
    <property type="component" value="Unassembled WGS sequence"/>
</dbReference>
<feature type="domain" description="DUF4042" evidence="2">
    <location>
        <begin position="285"/>
        <end position="419"/>
    </location>
</feature>
<feature type="compositionally biased region" description="Low complexity" evidence="1">
    <location>
        <begin position="323"/>
        <end position="340"/>
    </location>
</feature>
<name>R9P376_PSEHS</name>